<feature type="domain" description="6-hydroxymethylpterin diphosphokinase MptE-like" evidence="2">
    <location>
        <begin position="206"/>
        <end position="382"/>
    </location>
</feature>
<feature type="domain" description="Glycosyltransferase Maf N-terminal" evidence="3">
    <location>
        <begin position="52"/>
        <end position="122"/>
    </location>
</feature>
<evidence type="ECO:0000313" key="5">
    <source>
        <dbReference type="Proteomes" id="UP000603234"/>
    </source>
</evidence>
<keyword evidence="1" id="KW-0175">Coiled coil</keyword>
<dbReference type="Pfam" id="PF01973">
    <property type="entry name" value="MptE-like"/>
    <property type="match status" value="1"/>
</dbReference>
<dbReference type="PANTHER" id="PTHR41786:SF1">
    <property type="entry name" value="6-HYDROXYMETHYLPTERIN DIPHOSPHOKINASE MPTE-LIKE DOMAIN-CONTAINING PROTEIN"/>
    <property type="match status" value="1"/>
</dbReference>
<keyword evidence="5" id="KW-1185">Reference proteome</keyword>
<evidence type="ECO:0000259" key="3">
    <source>
        <dbReference type="Pfam" id="PF20157"/>
    </source>
</evidence>
<evidence type="ECO:0000259" key="2">
    <source>
        <dbReference type="Pfam" id="PF01973"/>
    </source>
</evidence>
<accession>A0ABR6WXR6</accession>
<organism evidence="4 5">
    <name type="scientific">Acetobacterium fimetarium</name>
    <dbReference type="NCBI Taxonomy" id="52691"/>
    <lineage>
        <taxon>Bacteria</taxon>
        <taxon>Bacillati</taxon>
        <taxon>Bacillota</taxon>
        <taxon>Clostridia</taxon>
        <taxon>Eubacteriales</taxon>
        <taxon>Eubacteriaceae</taxon>
        <taxon>Acetobacterium</taxon>
    </lineage>
</organism>
<dbReference type="RefSeq" id="WP_186842902.1">
    <property type="nucleotide sequence ID" value="NZ_WJBC01000017.1"/>
</dbReference>
<evidence type="ECO:0000313" key="4">
    <source>
        <dbReference type="EMBL" id="MBC3805019.1"/>
    </source>
</evidence>
<comment type="caution">
    <text evidence="4">The sequence shown here is derived from an EMBL/GenBank/DDBJ whole genome shotgun (WGS) entry which is preliminary data.</text>
</comment>
<feature type="coiled-coil region" evidence="1">
    <location>
        <begin position="497"/>
        <end position="531"/>
    </location>
</feature>
<evidence type="ECO:0000256" key="1">
    <source>
        <dbReference type="SAM" id="Coils"/>
    </source>
</evidence>
<dbReference type="Pfam" id="PF20157">
    <property type="entry name" value="Maf_flag10_N"/>
    <property type="match status" value="1"/>
</dbReference>
<dbReference type="Proteomes" id="UP000603234">
    <property type="component" value="Unassembled WGS sequence"/>
</dbReference>
<dbReference type="EMBL" id="WJBC01000017">
    <property type="protein sequence ID" value="MBC3805019.1"/>
    <property type="molecule type" value="Genomic_DNA"/>
</dbReference>
<protein>
    <submittedName>
        <fullName evidence="4">DUF115 domain-containing protein</fullName>
    </submittedName>
</protein>
<dbReference type="InterPro" id="IPR045376">
    <property type="entry name" value="Maf_N"/>
</dbReference>
<sequence length="625" mass="72539">MLADNIVFLRNNYPSLYEVLNHWKEDNKEKFFIVEESKNNNKIIRFSNEEKNLYLHSKYDPKREAEAIIDKTTENEEIDENTHVIFYGIGLGYHIEAFINRFPQTSFTLYEPSVEVFNHFLDHVNLKKMKNIKDIICEYHVDVMTDYFSNIVRHIDKRTVIIDLPVYSNVFPTQYDQFMMGFKKFIQNTRSSINVDYAFKKRWITNSVDNFKEVLHSPNIMECSDDVFKGKTAILVSAGPSLDFEIENLRQIKENRLAFIFSVGSAINTLISNDIFPDAMCTYDPSEKNQIVFKKVNEMEIASIPMIFGSSVGHEVLQQYHGPKFHMITSQDNVSSFLLKLEDEKELRTVNDAPSIAVVALELLNKLQFSQIILVGQNLAYSGVKQYAGGIDYYKDGIAEQIKDEKDLLKTIDVLGEAVVTTDSFNRMRNQMEAYIKMYNISVINTTKNGAHIEGSTFIPLETVIKNNLKAKIVIGDEFEKLKNTYQYDHTYLEAQFNQLQEKFEIYKKLLTDIRKQLKKLEEAINNNIKQISTIHKKLDGLIEKMEENEYFITIEMPLNRVEYQLLVNTAQRVRLEKSALSKAQGVLKPTVTFFNLLYLDSDLNQTIMTVLTSTVNNYLNESRR</sequence>
<dbReference type="InterPro" id="IPR002826">
    <property type="entry name" value="MptE-like"/>
</dbReference>
<proteinExistence type="predicted"/>
<reference evidence="4 5" key="1">
    <citation type="journal article" date="2020" name="mSystems">
        <title>Defining Genomic and Predicted Metabolic Features of the Acetobacterium Genus.</title>
        <authorList>
            <person name="Ross D.E."/>
            <person name="Marshall C.W."/>
            <person name="Gulliver D."/>
            <person name="May H.D."/>
            <person name="Norman R.S."/>
        </authorList>
    </citation>
    <scope>NUCLEOTIDE SEQUENCE [LARGE SCALE GENOMIC DNA]</scope>
    <source>
        <strain evidence="4 5">DSM 8238</strain>
    </source>
</reference>
<name>A0ABR6WXR6_9FIRM</name>
<dbReference type="PANTHER" id="PTHR41786">
    <property type="entry name" value="MOTILITY ACCESSORY FACTOR MAF"/>
    <property type="match status" value="1"/>
</dbReference>
<gene>
    <name evidence="4" type="ORF">GH808_11310</name>
</gene>